<organism evidence="1 2">
    <name type="scientific">Marinobacter adhaerens</name>
    <dbReference type="NCBI Taxonomy" id="1033846"/>
    <lineage>
        <taxon>Bacteria</taxon>
        <taxon>Pseudomonadati</taxon>
        <taxon>Pseudomonadota</taxon>
        <taxon>Gammaproteobacteria</taxon>
        <taxon>Pseudomonadales</taxon>
        <taxon>Marinobacteraceae</taxon>
        <taxon>Marinobacter</taxon>
    </lineage>
</organism>
<dbReference type="GO" id="GO:0051213">
    <property type="term" value="F:dioxygenase activity"/>
    <property type="evidence" value="ECO:0007669"/>
    <property type="project" value="UniProtKB-KW"/>
</dbReference>
<keyword evidence="1" id="KW-0560">Oxidoreductase</keyword>
<accession>A0A352IYA0</accession>
<evidence type="ECO:0000313" key="1">
    <source>
        <dbReference type="EMBL" id="HBC36433.1"/>
    </source>
</evidence>
<proteinExistence type="predicted"/>
<name>A0A352IYA0_9GAMM</name>
<dbReference type="AlphaFoldDB" id="A0A352IYA0"/>
<dbReference type="Proteomes" id="UP000263489">
    <property type="component" value="Unassembled WGS sequence"/>
</dbReference>
<reference evidence="1 2" key="1">
    <citation type="journal article" date="2018" name="Nat. Biotechnol.">
        <title>A standardized bacterial taxonomy based on genome phylogeny substantially revises the tree of life.</title>
        <authorList>
            <person name="Parks D.H."/>
            <person name="Chuvochina M."/>
            <person name="Waite D.W."/>
            <person name="Rinke C."/>
            <person name="Skarshewski A."/>
            <person name="Chaumeil P.A."/>
            <person name="Hugenholtz P."/>
        </authorList>
    </citation>
    <scope>NUCLEOTIDE SEQUENCE [LARGE SCALE GENOMIC DNA]</scope>
    <source>
        <strain evidence="1">UBA9380</strain>
    </source>
</reference>
<dbReference type="EMBL" id="DNNA01000300">
    <property type="protein sequence ID" value="HBC36433.1"/>
    <property type="molecule type" value="Genomic_DNA"/>
</dbReference>
<sequence length="29" mass="3030">SAGAAGADQGRTVYTENVLKTRLSGFRFG</sequence>
<comment type="caution">
    <text evidence="1">The sequence shown here is derived from an EMBL/GenBank/DDBJ whole genome shotgun (WGS) entry which is preliminary data.</text>
</comment>
<gene>
    <name evidence="1" type="ORF">DC045_19435</name>
</gene>
<evidence type="ECO:0000313" key="2">
    <source>
        <dbReference type="Proteomes" id="UP000263489"/>
    </source>
</evidence>
<protein>
    <submittedName>
        <fullName evidence="1">Dioxygenase</fullName>
    </submittedName>
</protein>
<feature type="non-terminal residue" evidence="1">
    <location>
        <position position="1"/>
    </location>
</feature>
<keyword evidence="1" id="KW-0223">Dioxygenase</keyword>